<accession>A0A8T4C7I9</accession>
<comment type="caution">
    <text evidence="1">The sequence shown here is derived from an EMBL/GenBank/DDBJ whole genome shotgun (WGS) entry which is preliminary data.</text>
</comment>
<proteinExistence type="predicted"/>
<dbReference type="Gene3D" id="1.10.10.10">
    <property type="entry name" value="Winged helix-like DNA-binding domain superfamily/Winged helix DNA-binding domain"/>
    <property type="match status" value="1"/>
</dbReference>
<gene>
    <name evidence="1" type="ORF">FJY86_03950</name>
</gene>
<reference evidence="1" key="1">
    <citation type="submission" date="2019-03" db="EMBL/GenBank/DDBJ databases">
        <title>Lake Tanganyika Metagenome-Assembled Genomes (MAGs).</title>
        <authorList>
            <person name="Tran P."/>
        </authorList>
    </citation>
    <scope>NUCLEOTIDE SEQUENCE</scope>
    <source>
        <strain evidence="1">M_DeepCast_50m_m2_156</strain>
    </source>
</reference>
<evidence type="ECO:0000313" key="2">
    <source>
        <dbReference type="Proteomes" id="UP000774699"/>
    </source>
</evidence>
<name>A0A8T4C7I9_9ARCH</name>
<sequence length="171" mass="19787">MFFLVIPFLSLMVPIQIMDGIRRTTFRIVIRRIEPPFERNTDREMEWLCQSLGIVPVNKDKATMDIFKLIVRSTEEGKGISSTDIAEKISLSRGAVINHLNNLQLAGLVVKQGRNYFARSRSMVRTVQEVEEDIKRIFARMEETAREIDRAFGMSMDDRSPPTALRDRVKR</sequence>
<dbReference type="InterPro" id="IPR036388">
    <property type="entry name" value="WH-like_DNA-bd_sf"/>
</dbReference>
<dbReference type="Proteomes" id="UP000774699">
    <property type="component" value="Unassembled WGS sequence"/>
</dbReference>
<dbReference type="EMBL" id="VGJJ01000034">
    <property type="protein sequence ID" value="MBM3282463.1"/>
    <property type="molecule type" value="Genomic_DNA"/>
</dbReference>
<dbReference type="Pfam" id="PF13412">
    <property type="entry name" value="HTH_24"/>
    <property type="match status" value="1"/>
</dbReference>
<protein>
    <submittedName>
        <fullName evidence="1">Winged helix-turn-helix transcriptional regulator</fullName>
    </submittedName>
</protein>
<evidence type="ECO:0000313" key="1">
    <source>
        <dbReference type="EMBL" id="MBM3282463.1"/>
    </source>
</evidence>
<dbReference type="InterPro" id="IPR036390">
    <property type="entry name" value="WH_DNA-bd_sf"/>
</dbReference>
<dbReference type="SUPFAM" id="SSF46785">
    <property type="entry name" value="Winged helix' DNA-binding domain"/>
    <property type="match status" value="1"/>
</dbReference>
<dbReference type="AlphaFoldDB" id="A0A8T4C7I9"/>
<organism evidence="1 2">
    <name type="scientific">Candidatus Iainarchaeum sp</name>
    <dbReference type="NCBI Taxonomy" id="3101447"/>
    <lineage>
        <taxon>Archaea</taxon>
        <taxon>Candidatus Iainarchaeota</taxon>
        <taxon>Candidatus Iainarchaeia</taxon>
        <taxon>Candidatus Iainarchaeales</taxon>
        <taxon>Candidatus Iainarchaeaceae</taxon>
        <taxon>Candidatus Iainarchaeum</taxon>
    </lineage>
</organism>